<gene>
    <name evidence="2" type="ORF">JL107_13630</name>
</gene>
<name>A0A938YGX6_9ACTN</name>
<dbReference type="Gene3D" id="1.10.10.10">
    <property type="entry name" value="Winged helix-like DNA-binding domain superfamily/Winged helix DNA-binding domain"/>
    <property type="match status" value="1"/>
</dbReference>
<dbReference type="InterPro" id="IPR036390">
    <property type="entry name" value="WH_DNA-bd_sf"/>
</dbReference>
<comment type="caution">
    <text evidence="2">The sequence shown here is derived from an EMBL/GenBank/DDBJ whole genome shotgun (WGS) entry which is preliminary data.</text>
</comment>
<organism evidence="2 3">
    <name type="scientific">Nakamurella flavida</name>
    <dbReference type="NCBI Taxonomy" id="363630"/>
    <lineage>
        <taxon>Bacteria</taxon>
        <taxon>Bacillati</taxon>
        <taxon>Actinomycetota</taxon>
        <taxon>Actinomycetes</taxon>
        <taxon>Nakamurellales</taxon>
        <taxon>Nakamurellaceae</taxon>
        <taxon>Nakamurella</taxon>
    </lineage>
</organism>
<dbReference type="InterPro" id="IPR000835">
    <property type="entry name" value="HTH_MarR-typ"/>
</dbReference>
<dbReference type="SUPFAM" id="SSF46785">
    <property type="entry name" value="Winged helix' DNA-binding domain"/>
    <property type="match status" value="1"/>
</dbReference>
<evidence type="ECO:0000259" key="1">
    <source>
        <dbReference type="Pfam" id="PF12802"/>
    </source>
</evidence>
<proteinExistence type="predicted"/>
<dbReference type="EMBL" id="JAERWL010000010">
    <property type="protein sequence ID" value="MBM9477485.1"/>
    <property type="molecule type" value="Genomic_DNA"/>
</dbReference>
<protein>
    <submittedName>
        <fullName evidence="2">MarR family transcriptional regulator</fullName>
    </submittedName>
</protein>
<dbReference type="Pfam" id="PF12802">
    <property type="entry name" value="MarR_2"/>
    <property type="match status" value="1"/>
</dbReference>
<dbReference type="InterPro" id="IPR036388">
    <property type="entry name" value="WH-like_DNA-bd_sf"/>
</dbReference>
<dbReference type="Proteomes" id="UP000663801">
    <property type="component" value="Unassembled WGS sequence"/>
</dbReference>
<keyword evidence="3" id="KW-1185">Reference proteome</keyword>
<feature type="domain" description="HTH marR-type" evidence="1">
    <location>
        <begin position="6"/>
        <end position="49"/>
    </location>
</feature>
<accession>A0A938YGX6</accession>
<dbReference type="RefSeq" id="WP_205257578.1">
    <property type="nucleotide sequence ID" value="NZ_BAAAPV010000003.1"/>
</dbReference>
<dbReference type="AlphaFoldDB" id="A0A938YGX6"/>
<evidence type="ECO:0000313" key="3">
    <source>
        <dbReference type="Proteomes" id="UP000663801"/>
    </source>
</evidence>
<reference evidence="2" key="1">
    <citation type="submission" date="2021-01" db="EMBL/GenBank/DDBJ databases">
        <title>KCTC 19127 draft genome.</title>
        <authorList>
            <person name="An D."/>
        </authorList>
    </citation>
    <scope>NUCLEOTIDE SEQUENCE</scope>
    <source>
        <strain evidence="2">KCTC 19127</strain>
    </source>
</reference>
<sequence length="314" mass="34237">MDDDTLLAVIHRGRPATVGEIAALAHLDPTQVGAAVDRLQARGVLEVRDGRIDYRHPADWAAQAAAASRADVRARVADGLGDLERIVTALPGMLRHFAVGEVSTDLVPVTIRHGEHASEDLWFDTAQHDSGTLDAVLPAIERFLATSPERRERFGRALAAKDTVRVIVPTSSLGDPAARDRMDRYTRAGLAFRSMQTPPSWFWVDGDQVSMPFEWGEGRPTSVLGIRNAALADLTRAYFAEIWQRADPPAGGEPAWTPLLRLMRQGITLETASRTLGINPRTGRRRVAAAMEHYGVATLFALGVACRTDLEHSG</sequence>
<evidence type="ECO:0000313" key="2">
    <source>
        <dbReference type="EMBL" id="MBM9477485.1"/>
    </source>
</evidence>